<evidence type="ECO:0000256" key="5">
    <source>
        <dbReference type="ARBA" id="ARBA00022801"/>
    </source>
</evidence>
<sequence>MPKVELHAHLNGSISEETLIKLIAKKPTDQQEMLQKLTTHIGDGHNRTLKECFEMFKMVHQIVNDHESIYEATCDVIDDFANDGVVYLELRSTPREIPEAGVTQASYVETILQAIQDKSSTLQQIETFDPKRKPIIVRYIAAIDRRNSVEHAMQTVDIAIRMKKTGLVVGVDLSGDGSVNDARELYTVLEKALAHGLKLTLHLSEVDGLVAETSRLLDLPPQRIGHGTFIHPNFGGTEELLLKTRKLNIPLELCPTSNVKGQVTPSYDKHHFYSWYQLEHPVVICTDDKGVFATDLSTEYQIMQKTFNLTDKMIQSLAYLSIDYIFESDSVKDRLRRYFEGWQQLNQ</sequence>
<keyword evidence="4" id="KW-0479">Metal-binding</keyword>
<dbReference type="GO" id="GO:0009117">
    <property type="term" value="P:nucleotide metabolic process"/>
    <property type="evidence" value="ECO:0007669"/>
    <property type="project" value="UniProtKB-KW"/>
</dbReference>
<keyword evidence="5" id="KW-0378">Hydrolase</keyword>
<dbReference type="FunFam" id="3.20.20.140:FF:000033">
    <property type="entry name" value="Adenosine deaminase-like protein"/>
    <property type="match status" value="1"/>
</dbReference>
<comment type="subunit">
    <text evidence="3">Monomer.</text>
</comment>
<dbReference type="PANTHER" id="PTHR11409">
    <property type="entry name" value="ADENOSINE DEAMINASE"/>
    <property type="match status" value="1"/>
</dbReference>
<dbReference type="CDD" id="cd00443">
    <property type="entry name" value="ADA_AMPD"/>
    <property type="match status" value="1"/>
</dbReference>
<organism evidence="10 11">
    <name type="scientific">Bugula neritina</name>
    <name type="common">Brown bryozoan</name>
    <name type="synonym">Sertularia neritina</name>
    <dbReference type="NCBI Taxonomy" id="10212"/>
    <lineage>
        <taxon>Eukaryota</taxon>
        <taxon>Metazoa</taxon>
        <taxon>Spiralia</taxon>
        <taxon>Lophotrochozoa</taxon>
        <taxon>Bryozoa</taxon>
        <taxon>Gymnolaemata</taxon>
        <taxon>Cheilostomatida</taxon>
        <taxon>Flustrina</taxon>
        <taxon>Buguloidea</taxon>
        <taxon>Bugulidae</taxon>
        <taxon>Bugula</taxon>
    </lineage>
</organism>
<dbReference type="Gene3D" id="3.20.20.140">
    <property type="entry name" value="Metal-dependent hydrolases"/>
    <property type="match status" value="1"/>
</dbReference>
<evidence type="ECO:0000259" key="9">
    <source>
        <dbReference type="Pfam" id="PF00962"/>
    </source>
</evidence>
<dbReference type="InterPro" id="IPR006330">
    <property type="entry name" value="Ado/ade_deaminase"/>
</dbReference>
<dbReference type="GO" id="GO:0046872">
    <property type="term" value="F:metal ion binding"/>
    <property type="evidence" value="ECO:0007669"/>
    <property type="project" value="UniProtKB-KW"/>
</dbReference>
<proteinExistence type="inferred from homology"/>
<comment type="cofactor">
    <cofactor evidence="1">
        <name>Zn(2+)</name>
        <dbReference type="ChEBI" id="CHEBI:29105"/>
    </cofactor>
</comment>
<gene>
    <name evidence="10" type="ORF">EB796_021018</name>
</gene>
<reference evidence="10" key="1">
    <citation type="submission" date="2020-06" db="EMBL/GenBank/DDBJ databases">
        <title>Draft genome of Bugula neritina, a colonial animal packing powerful symbionts and potential medicines.</title>
        <authorList>
            <person name="Rayko M."/>
        </authorList>
    </citation>
    <scope>NUCLEOTIDE SEQUENCE [LARGE SCALE GENOMIC DNA]</scope>
    <source>
        <strain evidence="10">Kwan_BN1</strain>
    </source>
</reference>
<feature type="domain" description="Adenosine deaminase" evidence="9">
    <location>
        <begin position="2"/>
        <end position="336"/>
    </location>
</feature>
<accession>A0A7J7J5H3</accession>
<comment type="catalytic activity">
    <reaction evidence="8">
        <text>N(6)-methyl-AMP + H2O + H(+) = IMP + methylamine</text>
        <dbReference type="Rhea" id="RHEA:16001"/>
        <dbReference type="ChEBI" id="CHEBI:15377"/>
        <dbReference type="ChEBI" id="CHEBI:15378"/>
        <dbReference type="ChEBI" id="CHEBI:58053"/>
        <dbReference type="ChEBI" id="CHEBI:59338"/>
        <dbReference type="ChEBI" id="CHEBI:144842"/>
    </reaction>
    <physiologicalReaction direction="left-to-right" evidence="8">
        <dbReference type="Rhea" id="RHEA:16002"/>
    </physiologicalReaction>
</comment>
<dbReference type="InterPro" id="IPR032466">
    <property type="entry name" value="Metal_Hydrolase"/>
</dbReference>
<dbReference type="Pfam" id="PF00962">
    <property type="entry name" value="A_deaminase"/>
    <property type="match status" value="1"/>
</dbReference>
<dbReference type="AlphaFoldDB" id="A0A7J7J5H3"/>
<evidence type="ECO:0000313" key="10">
    <source>
        <dbReference type="EMBL" id="KAF6020678.1"/>
    </source>
</evidence>
<evidence type="ECO:0000256" key="6">
    <source>
        <dbReference type="ARBA" id="ARBA00022833"/>
    </source>
</evidence>
<dbReference type="OrthoDB" id="272271at2759"/>
<evidence type="ECO:0000313" key="11">
    <source>
        <dbReference type="Proteomes" id="UP000593567"/>
    </source>
</evidence>
<dbReference type="GO" id="GO:0046103">
    <property type="term" value="P:inosine biosynthetic process"/>
    <property type="evidence" value="ECO:0007669"/>
    <property type="project" value="TreeGrafter"/>
</dbReference>
<dbReference type="GO" id="GO:0006154">
    <property type="term" value="P:adenosine catabolic process"/>
    <property type="evidence" value="ECO:0007669"/>
    <property type="project" value="TreeGrafter"/>
</dbReference>
<evidence type="ECO:0000256" key="3">
    <source>
        <dbReference type="ARBA" id="ARBA00011245"/>
    </source>
</evidence>
<evidence type="ECO:0000256" key="1">
    <source>
        <dbReference type="ARBA" id="ARBA00001947"/>
    </source>
</evidence>
<dbReference type="GO" id="GO:0004000">
    <property type="term" value="F:adenosine deaminase activity"/>
    <property type="evidence" value="ECO:0007669"/>
    <property type="project" value="TreeGrafter"/>
</dbReference>
<name>A0A7J7J5H3_BUGNE</name>
<evidence type="ECO:0000256" key="2">
    <source>
        <dbReference type="ARBA" id="ARBA00006676"/>
    </source>
</evidence>
<comment type="caution">
    <text evidence="10">The sequence shown here is derived from an EMBL/GenBank/DDBJ whole genome shotgun (WGS) entry which is preliminary data.</text>
</comment>
<evidence type="ECO:0000256" key="8">
    <source>
        <dbReference type="ARBA" id="ARBA00048787"/>
    </source>
</evidence>
<protein>
    <submittedName>
        <fullName evidence="10">ADAL</fullName>
    </submittedName>
</protein>
<keyword evidence="6" id="KW-0862">Zinc</keyword>
<dbReference type="Proteomes" id="UP000593567">
    <property type="component" value="Unassembled WGS sequence"/>
</dbReference>
<dbReference type="PANTHER" id="PTHR11409:SF42">
    <property type="entry name" value="ADENOSINE DEAMINASE-LIKE PROTEIN"/>
    <property type="match status" value="1"/>
</dbReference>
<dbReference type="SUPFAM" id="SSF51556">
    <property type="entry name" value="Metallo-dependent hydrolases"/>
    <property type="match status" value="1"/>
</dbReference>
<evidence type="ECO:0000256" key="4">
    <source>
        <dbReference type="ARBA" id="ARBA00022723"/>
    </source>
</evidence>
<evidence type="ECO:0000256" key="7">
    <source>
        <dbReference type="ARBA" id="ARBA00023080"/>
    </source>
</evidence>
<dbReference type="InterPro" id="IPR001365">
    <property type="entry name" value="A_deaminase_dom"/>
</dbReference>
<comment type="similarity">
    <text evidence="2">Belongs to the metallo-dependent hydrolases superfamily. Adenosine and AMP deaminases family.</text>
</comment>
<keyword evidence="11" id="KW-1185">Reference proteome</keyword>
<dbReference type="EMBL" id="VXIV02003153">
    <property type="protein sequence ID" value="KAF6020678.1"/>
    <property type="molecule type" value="Genomic_DNA"/>
</dbReference>
<keyword evidence="7" id="KW-0546">Nucleotide metabolism</keyword>